<reference evidence="4 5" key="2">
    <citation type="journal article" date="2012" name="J. Bacteriol.">
        <title>Complete genome sequences of Desulfosporosinus orientis DSM765T, Desulfosporosinus youngiae DSM17734T, Desulfosporosinus meridiei DSM13257T, and Desulfosporosinus acidiphilus DSM22704T.</title>
        <authorList>
            <person name="Pester M."/>
            <person name="Brambilla E."/>
            <person name="Alazard D."/>
            <person name="Rattei T."/>
            <person name="Weinmaier T."/>
            <person name="Han J."/>
            <person name="Lucas S."/>
            <person name="Lapidus A."/>
            <person name="Cheng J.F."/>
            <person name="Goodwin L."/>
            <person name="Pitluck S."/>
            <person name="Peters L."/>
            <person name="Ovchinnikova G."/>
            <person name="Teshima H."/>
            <person name="Detter J.C."/>
            <person name="Han C.S."/>
            <person name="Tapia R."/>
            <person name="Land M.L."/>
            <person name="Hauser L."/>
            <person name="Kyrpides N.C."/>
            <person name="Ivanova N.N."/>
            <person name="Pagani I."/>
            <person name="Huntmann M."/>
            <person name="Wei C.L."/>
            <person name="Davenport K.W."/>
            <person name="Daligault H."/>
            <person name="Chain P.S."/>
            <person name="Chen A."/>
            <person name="Mavromatis K."/>
            <person name="Markowitz V."/>
            <person name="Szeto E."/>
            <person name="Mikhailova N."/>
            <person name="Pati A."/>
            <person name="Wagner M."/>
            <person name="Woyke T."/>
            <person name="Ollivier B."/>
            <person name="Klenk H.P."/>
            <person name="Spring S."/>
            <person name="Loy A."/>
        </authorList>
    </citation>
    <scope>NUCLEOTIDE SEQUENCE [LARGE SCALE GENOMIC DNA]</scope>
    <source>
        <strain evidence="5">ATCC 19365 / DSM 765 / NCIMB 8382 / VKM B-1628</strain>
    </source>
</reference>
<evidence type="ECO:0000259" key="1">
    <source>
        <dbReference type="Pfam" id="PF03551"/>
    </source>
</evidence>
<dbReference type="Gene3D" id="1.10.10.10">
    <property type="entry name" value="Winged helix-like DNA-binding domain superfamily/Winged helix DNA-binding domain"/>
    <property type="match status" value="1"/>
</dbReference>
<dbReference type="InterPro" id="IPR036388">
    <property type="entry name" value="WH-like_DNA-bd_sf"/>
</dbReference>
<dbReference type="PANTHER" id="PTHR43252">
    <property type="entry name" value="TRANSCRIPTIONAL REGULATOR YQJI"/>
    <property type="match status" value="1"/>
</dbReference>
<dbReference type="PATRIC" id="fig|768706.3.peg.2194"/>
<evidence type="ECO:0000259" key="2">
    <source>
        <dbReference type="Pfam" id="PF10400"/>
    </source>
</evidence>
<dbReference type="PANTHER" id="PTHR43252:SF6">
    <property type="entry name" value="NEGATIVE TRANSCRIPTION REGULATOR PADR"/>
    <property type="match status" value="1"/>
</dbReference>
<dbReference type="RefSeq" id="WP_014184596.1">
    <property type="nucleotide sequence ID" value="NC_016584.1"/>
</dbReference>
<proteinExistence type="predicted"/>
<dbReference type="STRING" id="768706.Desor_2177"/>
<dbReference type="OrthoDB" id="8595425at2"/>
<dbReference type="eggNOG" id="COG1695">
    <property type="taxonomic scope" value="Bacteria"/>
</dbReference>
<feature type="domain" description="DUF4180" evidence="3">
    <location>
        <begin position="195"/>
        <end position="302"/>
    </location>
</feature>
<name>G7W8S1_DESOD</name>
<accession>G7W8S1</accession>
<dbReference type="SUPFAM" id="SSF46785">
    <property type="entry name" value="Winged helix' DNA-binding domain"/>
    <property type="match status" value="1"/>
</dbReference>
<dbReference type="HOGENOM" id="CLU_911290_0_0_9"/>
<evidence type="ECO:0000313" key="5">
    <source>
        <dbReference type="Proteomes" id="UP000006346"/>
    </source>
</evidence>
<sequence length="304" mass="35396">MSIKYAILGILSWKSSTGYELKKLFEESSFMYWSGNNNQIYKALLKMQEEGLVSSEVIHQESSPSKKVYQITEEGMVELKEWILSSPETPEFKKPFLIQLAWSGLLNDQELNELLTRYENELKAQLLIQEEKHKRSLNSPNRNPRETLIWDMISQNLTASYKTELDWVQDVKERLFKHQINEEQSKMNYKLIEGPKKYLEVMSAATPISTENDALDLVALCGENDTNLLMIHYTALSEDFFKLKTKVAGNILQKFMNYHIKAAAVLPNEIIQKGRFRELASETNKGNYFRMYESKAEAEQWLLQ</sequence>
<evidence type="ECO:0000313" key="4">
    <source>
        <dbReference type="EMBL" id="AET67781.1"/>
    </source>
</evidence>
<feature type="domain" description="Transcription regulator PadR C-terminal" evidence="2">
    <location>
        <begin position="93"/>
        <end position="175"/>
    </location>
</feature>
<dbReference type="InterPro" id="IPR036390">
    <property type="entry name" value="WH_DNA-bd_sf"/>
</dbReference>
<feature type="domain" description="Transcription regulator PadR N-terminal" evidence="1">
    <location>
        <begin position="7"/>
        <end position="81"/>
    </location>
</feature>
<dbReference type="KEGG" id="dor:Desor_2177"/>
<evidence type="ECO:0000259" key="3">
    <source>
        <dbReference type="Pfam" id="PF13788"/>
    </source>
</evidence>
<dbReference type="AlphaFoldDB" id="G7W8S1"/>
<dbReference type="InterPro" id="IPR025438">
    <property type="entry name" value="DUF4180"/>
</dbReference>
<dbReference type="EMBL" id="CP003108">
    <property type="protein sequence ID" value="AET67781.1"/>
    <property type="molecule type" value="Genomic_DNA"/>
</dbReference>
<reference evidence="5" key="1">
    <citation type="submission" date="2011-11" db="EMBL/GenBank/DDBJ databases">
        <title>Complete sequence of Desulfosporosinus orientis DSM 765.</title>
        <authorList>
            <person name="Lucas S."/>
            <person name="Han J."/>
            <person name="Lapidus A."/>
            <person name="Cheng J.-F."/>
            <person name="Goodwin L."/>
            <person name="Pitluck S."/>
            <person name="Peters L."/>
            <person name="Ovchinnikova G."/>
            <person name="Teshima H."/>
            <person name="Detter J.C."/>
            <person name="Han C."/>
            <person name="Tapia R."/>
            <person name="Land M."/>
            <person name="Hauser L."/>
            <person name="Kyrpides N."/>
            <person name="Ivanova N."/>
            <person name="Pagani I."/>
            <person name="Pester M."/>
            <person name="Spring S."/>
            <person name="Ollivier B."/>
            <person name="Rattei T."/>
            <person name="Klenk H.-P."/>
            <person name="Wagner M."/>
            <person name="Loy A."/>
            <person name="Woyke T."/>
        </authorList>
    </citation>
    <scope>NUCLEOTIDE SEQUENCE [LARGE SCALE GENOMIC DNA]</scope>
    <source>
        <strain evidence="5">ATCC 19365 / DSM 765 / NCIMB 8382 / VKM B-1628</strain>
    </source>
</reference>
<keyword evidence="5" id="KW-1185">Reference proteome</keyword>
<dbReference type="Pfam" id="PF10400">
    <property type="entry name" value="Vir_act_alpha_C"/>
    <property type="match status" value="1"/>
</dbReference>
<dbReference type="Pfam" id="PF03551">
    <property type="entry name" value="PadR"/>
    <property type="match status" value="1"/>
</dbReference>
<dbReference type="InterPro" id="IPR005149">
    <property type="entry name" value="Tscrpt_reg_PadR_N"/>
</dbReference>
<dbReference type="Pfam" id="PF13788">
    <property type="entry name" value="DUF4180"/>
    <property type="match status" value="1"/>
</dbReference>
<dbReference type="Proteomes" id="UP000006346">
    <property type="component" value="Chromosome"/>
</dbReference>
<gene>
    <name evidence="4" type="ordered locus">Desor_2177</name>
</gene>
<dbReference type="InterPro" id="IPR018309">
    <property type="entry name" value="Tscrpt_reg_PadR_C"/>
</dbReference>
<organism evidence="4 5">
    <name type="scientific">Desulfosporosinus orientis (strain ATCC 19365 / DSM 765 / NCIMB 8382 / VKM B-1628 / Singapore I)</name>
    <name type="common">Desulfotomaculum orientis</name>
    <dbReference type="NCBI Taxonomy" id="768706"/>
    <lineage>
        <taxon>Bacteria</taxon>
        <taxon>Bacillati</taxon>
        <taxon>Bacillota</taxon>
        <taxon>Clostridia</taxon>
        <taxon>Eubacteriales</taxon>
        <taxon>Desulfitobacteriaceae</taxon>
        <taxon>Desulfosporosinus</taxon>
    </lineage>
</organism>
<protein>
    <submittedName>
        <fullName evidence="4">Putative transcriptional regulator</fullName>
    </submittedName>
</protein>